<keyword evidence="3 13" id="KW-0409">Iron storage</keyword>
<evidence type="ECO:0000256" key="10">
    <source>
        <dbReference type="ARBA" id="ARBA00045578"/>
    </source>
</evidence>
<evidence type="ECO:0000256" key="4">
    <source>
        <dbReference type="ARBA" id="ARBA00022490"/>
    </source>
</evidence>
<evidence type="ECO:0000256" key="7">
    <source>
        <dbReference type="ARBA" id="ARBA00023228"/>
    </source>
</evidence>
<keyword evidence="5 12" id="KW-0479">Metal-binding</keyword>
<evidence type="ECO:0000256" key="8">
    <source>
        <dbReference type="ARBA" id="ARBA00023329"/>
    </source>
</evidence>
<keyword evidence="8" id="KW-0968">Cytoplasmic vesicle</keyword>
<dbReference type="GO" id="GO:0008198">
    <property type="term" value="F:ferrous iron binding"/>
    <property type="evidence" value="ECO:0007669"/>
    <property type="project" value="TreeGrafter"/>
</dbReference>
<comment type="function">
    <text evidence="10">Stores iron in a soluble, non-toxic, readily available form. Important for iron homeostasis. Iron is taken up in the ferrous form and deposited as ferric hydroxides after oxidation. Also plays a role in delivery of iron to cells. Mediates iron uptake in capsule cells of the developing kidney. Delivery to lysosomes by the cargo receptor NCOA4 for autophagic degradation and release or iron.</text>
</comment>
<dbReference type="GO" id="GO:0031410">
    <property type="term" value="C:cytoplasmic vesicle"/>
    <property type="evidence" value="ECO:0007669"/>
    <property type="project" value="UniProtKB-KW"/>
</dbReference>
<dbReference type="GO" id="GO:0006826">
    <property type="term" value="P:iron ion transport"/>
    <property type="evidence" value="ECO:0007669"/>
    <property type="project" value="InterPro"/>
</dbReference>
<accession>L5M7E7</accession>
<comment type="subunit">
    <text evidence="11">Oligomer of 24 subunits. There are two types of subunits: L (light) chain and H (heavy) chain. The major chain can be light or heavy, depending on the species and tissue type. The functional molecule forms a roughly spherical shell with a diameter of 12 nm and contains a central cavity into which the insoluble mineral iron core is deposited. Interacts with NCOA4.</text>
</comment>
<dbReference type="EMBL" id="KB103228">
    <property type="protein sequence ID" value="ELK34311.1"/>
    <property type="molecule type" value="Genomic_DNA"/>
</dbReference>
<comment type="similarity">
    <text evidence="2 13">Belongs to the ferritin family.</text>
</comment>
<dbReference type="InterPro" id="IPR009078">
    <property type="entry name" value="Ferritin-like_SF"/>
</dbReference>
<evidence type="ECO:0000313" key="15">
    <source>
        <dbReference type="EMBL" id="ELK34311.1"/>
    </source>
</evidence>
<dbReference type="Pfam" id="PF00210">
    <property type="entry name" value="Ferritin"/>
    <property type="match status" value="1"/>
</dbReference>
<dbReference type="Proteomes" id="UP000010556">
    <property type="component" value="Unassembled WGS sequence"/>
</dbReference>
<evidence type="ECO:0000256" key="11">
    <source>
        <dbReference type="ARBA" id="ARBA00047045"/>
    </source>
</evidence>
<dbReference type="InterPro" id="IPR014034">
    <property type="entry name" value="Ferritin_CS"/>
</dbReference>
<evidence type="ECO:0000256" key="9">
    <source>
        <dbReference type="ARBA" id="ARBA00044942"/>
    </source>
</evidence>
<organism evidence="15 16">
    <name type="scientific">Myotis davidii</name>
    <name type="common">David's myotis</name>
    <dbReference type="NCBI Taxonomy" id="225400"/>
    <lineage>
        <taxon>Eukaryota</taxon>
        <taxon>Metazoa</taxon>
        <taxon>Chordata</taxon>
        <taxon>Craniata</taxon>
        <taxon>Vertebrata</taxon>
        <taxon>Euteleostomi</taxon>
        <taxon>Mammalia</taxon>
        <taxon>Eutheria</taxon>
        <taxon>Laurasiatheria</taxon>
        <taxon>Chiroptera</taxon>
        <taxon>Yangochiroptera</taxon>
        <taxon>Vespertilionidae</taxon>
        <taxon>Myotis</taxon>
    </lineage>
</organism>
<dbReference type="InterPro" id="IPR001519">
    <property type="entry name" value="Ferritin"/>
</dbReference>
<dbReference type="InterPro" id="IPR009040">
    <property type="entry name" value="Ferritin-like_diiron"/>
</dbReference>
<dbReference type="AlphaFoldDB" id="L5M7E7"/>
<dbReference type="GO" id="GO:0044754">
    <property type="term" value="C:autolysosome"/>
    <property type="evidence" value="ECO:0007669"/>
    <property type="project" value="UniProtKB-SubCell"/>
</dbReference>
<dbReference type="FunFam" id="1.20.1260.10:FF:000009">
    <property type="entry name" value="Ferritin light chain"/>
    <property type="match status" value="1"/>
</dbReference>
<dbReference type="PANTHER" id="PTHR11431">
    <property type="entry name" value="FERRITIN"/>
    <property type="match status" value="1"/>
</dbReference>
<keyword evidence="7" id="KW-0458">Lysosome</keyword>
<dbReference type="PROSITE" id="PS00204">
    <property type="entry name" value="FERRITIN_2"/>
    <property type="match status" value="1"/>
</dbReference>
<feature type="binding site" evidence="12">
    <location>
        <position position="46"/>
    </location>
    <ligand>
        <name>Fe cation</name>
        <dbReference type="ChEBI" id="CHEBI:24875"/>
        <label>1</label>
    </ligand>
</feature>
<feature type="domain" description="Ferritin-like diiron" evidence="14">
    <location>
        <begin position="1"/>
        <end position="143"/>
    </location>
</feature>
<protein>
    <recommendedName>
        <fullName evidence="13">Ferritin</fullName>
    </recommendedName>
</protein>
<name>L5M7E7_MYODS</name>
<keyword evidence="16" id="KW-1185">Reference proteome</keyword>
<proteinExistence type="inferred from homology"/>
<dbReference type="GO" id="GO:0006879">
    <property type="term" value="P:intracellular iron ion homeostasis"/>
    <property type="evidence" value="ECO:0007669"/>
    <property type="project" value="UniProtKB-KW"/>
</dbReference>
<dbReference type="PANTHER" id="PTHR11431:SF47">
    <property type="entry name" value="FERRITIN LIGHT CHAIN"/>
    <property type="match status" value="1"/>
</dbReference>
<evidence type="ECO:0000256" key="13">
    <source>
        <dbReference type="RuleBase" id="RU361145"/>
    </source>
</evidence>
<dbReference type="SUPFAM" id="SSF47240">
    <property type="entry name" value="Ferritin-like"/>
    <property type="match status" value="1"/>
</dbReference>
<dbReference type="GO" id="GO:0008199">
    <property type="term" value="F:ferric iron binding"/>
    <property type="evidence" value="ECO:0007669"/>
    <property type="project" value="InterPro"/>
</dbReference>
<comment type="subcellular location">
    <subcellularLocation>
        <location evidence="9">Autolysosome</location>
    </subcellularLocation>
    <subcellularLocation>
        <location evidence="1">Cytoplasm</location>
    </subcellularLocation>
</comment>
<evidence type="ECO:0000256" key="1">
    <source>
        <dbReference type="ARBA" id="ARBA00004496"/>
    </source>
</evidence>
<gene>
    <name evidence="15" type="ORF">MDA_GLEAN10011061</name>
</gene>
<keyword evidence="6 12" id="KW-0408">Iron</keyword>
<dbReference type="InterPro" id="IPR012347">
    <property type="entry name" value="Ferritin-like"/>
</dbReference>
<evidence type="ECO:0000256" key="2">
    <source>
        <dbReference type="ARBA" id="ARBA00007513"/>
    </source>
</evidence>
<feature type="binding site" evidence="12">
    <location>
        <position position="91"/>
    </location>
    <ligand>
        <name>Fe cation</name>
        <dbReference type="ChEBI" id="CHEBI:24875"/>
        <label>1</label>
    </ligand>
</feature>
<evidence type="ECO:0000313" key="16">
    <source>
        <dbReference type="Proteomes" id="UP000010556"/>
    </source>
</evidence>
<sequence length="162" mass="18217">MEAAVNCLASLHLRASHTYLSLGHYFDLDDVPLGCGPLLPRVGRKEAKDAERLFKLKNKCGGRILFQDELKPSQDEWGKTQDAREASLALERNLNQAFLELQGLGSPLADPQLCDFLENHFLDEEVRLIKKMGNHLTNTRRLACPQVGLGECLFKRLTLESD</sequence>
<keyword evidence="4" id="KW-0963">Cytoplasm</keyword>
<evidence type="ECO:0000259" key="14">
    <source>
        <dbReference type="PROSITE" id="PS50905"/>
    </source>
</evidence>
<evidence type="ECO:0000256" key="12">
    <source>
        <dbReference type="PIRSR" id="PIRSR601519-1"/>
    </source>
</evidence>
<reference evidence="16" key="1">
    <citation type="journal article" date="2013" name="Science">
        <title>Comparative analysis of bat genomes provides insight into the evolution of flight and immunity.</title>
        <authorList>
            <person name="Zhang G."/>
            <person name="Cowled C."/>
            <person name="Shi Z."/>
            <person name="Huang Z."/>
            <person name="Bishop-Lilly K.A."/>
            <person name="Fang X."/>
            <person name="Wynne J.W."/>
            <person name="Xiong Z."/>
            <person name="Baker M.L."/>
            <person name="Zhao W."/>
            <person name="Tachedjian M."/>
            <person name="Zhu Y."/>
            <person name="Zhou P."/>
            <person name="Jiang X."/>
            <person name="Ng J."/>
            <person name="Yang L."/>
            <person name="Wu L."/>
            <person name="Xiao J."/>
            <person name="Feng Y."/>
            <person name="Chen Y."/>
            <person name="Sun X."/>
            <person name="Zhang Y."/>
            <person name="Marsh G.A."/>
            <person name="Crameri G."/>
            <person name="Broder C.C."/>
            <person name="Frey K.G."/>
            <person name="Wang L.F."/>
            <person name="Wang J."/>
        </authorList>
    </citation>
    <scope>NUCLEOTIDE SEQUENCE [LARGE SCALE GENOMIC DNA]</scope>
</reference>
<dbReference type="Gene3D" id="1.20.1260.10">
    <property type="match status" value="1"/>
</dbReference>
<evidence type="ECO:0000256" key="3">
    <source>
        <dbReference type="ARBA" id="ARBA00022434"/>
    </source>
</evidence>
<evidence type="ECO:0000256" key="5">
    <source>
        <dbReference type="ARBA" id="ARBA00022723"/>
    </source>
</evidence>
<dbReference type="InterPro" id="IPR008331">
    <property type="entry name" value="Ferritin_DPS_dom"/>
</dbReference>
<dbReference type="PROSITE" id="PS50905">
    <property type="entry name" value="FERRITIN_LIKE"/>
    <property type="match status" value="1"/>
</dbReference>
<evidence type="ECO:0000256" key="6">
    <source>
        <dbReference type="ARBA" id="ARBA00023004"/>
    </source>
</evidence>